<dbReference type="EMBL" id="JASBWT010000002">
    <property type="protein sequence ID" value="KAJ9107303.1"/>
    <property type="molecule type" value="Genomic_DNA"/>
</dbReference>
<accession>A0ACC2W6F0</accession>
<protein>
    <submittedName>
        <fullName evidence="1">Uncharacterized protein</fullName>
    </submittedName>
</protein>
<sequence length="234" mass="26365">MLITCHVCALLKFKQLAADPVQHLNTFLQQWKTTTTTAAIHPILPTFLTSWLSYLLTTIWSPSETSPEQAEREWKSFDQTYAEANRIFTGPGGAEAVGVWGKGMKKMAENLMHLAFRSANLSRDKRFSKPSISIDRVRKTFSAAAYAECRMDESDLVPKRGDEAFALGNICWRVYDQTYASMRPSVHVRLGAPCTSKAERVGYWYWLGKTSLAKGSVRRVSTWFRTIVSDLGGL</sequence>
<evidence type="ECO:0000313" key="2">
    <source>
        <dbReference type="Proteomes" id="UP001227268"/>
    </source>
</evidence>
<gene>
    <name evidence="1" type="ORF">QFC21_000753</name>
</gene>
<comment type="caution">
    <text evidence="1">The sequence shown here is derived from an EMBL/GenBank/DDBJ whole genome shotgun (WGS) entry which is preliminary data.</text>
</comment>
<organism evidence="1 2">
    <name type="scientific">Naganishia friedmannii</name>
    <dbReference type="NCBI Taxonomy" id="89922"/>
    <lineage>
        <taxon>Eukaryota</taxon>
        <taxon>Fungi</taxon>
        <taxon>Dikarya</taxon>
        <taxon>Basidiomycota</taxon>
        <taxon>Agaricomycotina</taxon>
        <taxon>Tremellomycetes</taxon>
        <taxon>Filobasidiales</taxon>
        <taxon>Filobasidiaceae</taxon>
        <taxon>Naganishia</taxon>
    </lineage>
</organism>
<evidence type="ECO:0000313" key="1">
    <source>
        <dbReference type="EMBL" id="KAJ9107303.1"/>
    </source>
</evidence>
<reference evidence="1" key="1">
    <citation type="submission" date="2023-04" db="EMBL/GenBank/DDBJ databases">
        <title>Draft Genome sequencing of Naganishia species isolated from polar environments using Oxford Nanopore Technology.</title>
        <authorList>
            <person name="Leo P."/>
            <person name="Venkateswaran K."/>
        </authorList>
    </citation>
    <scope>NUCLEOTIDE SEQUENCE</scope>
    <source>
        <strain evidence="1">MNA-CCFEE 5423</strain>
    </source>
</reference>
<dbReference type="Proteomes" id="UP001227268">
    <property type="component" value="Unassembled WGS sequence"/>
</dbReference>
<keyword evidence="2" id="KW-1185">Reference proteome</keyword>
<proteinExistence type="predicted"/>
<name>A0ACC2W6F0_9TREE</name>